<keyword evidence="1" id="KW-0812">Transmembrane</keyword>
<reference evidence="2" key="1">
    <citation type="submission" date="2014-05" db="EMBL/GenBank/DDBJ databases">
        <authorList>
            <person name="Chronopoulou M."/>
        </authorList>
    </citation>
    <scope>NUCLEOTIDE SEQUENCE</scope>
    <source>
        <tissue evidence="2">Whole organism</tissue>
    </source>
</reference>
<proteinExistence type="predicted"/>
<dbReference type="EMBL" id="HACA01023627">
    <property type="protein sequence ID" value="CDW40988.1"/>
    <property type="molecule type" value="Transcribed_RNA"/>
</dbReference>
<name>A0A0K2URV4_LEPSM</name>
<feature type="transmembrane region" description="Helical" evidence="1">
    <location>
        <begin position="56"/>
        <end position="75"/>
    </location>
</feature>
<keyword evidence="1" id="KW-0472">Membrane</keyword>
<sequence length="84" mass="10293">MSYPIKQGVSSEQEKPGSFAPIERFIDLIRWYFLHRWWKTSHTYFRKKRVKQQTSFLNFIVFIFLWGLLIGIKVLQNMKTRMFC</sequence>
<evidence type="ECO:0000256" key="1">
    <source>
        <dbReference type="SAM" id="Phobius"/>
    </source>
</evidence>
<evidence type="ECO:0000313" key="2">
    <source>
        <dbReference type="EMBL" id="CDW40988.1"/>
    </source>
</evidence>
<accession>A0A0K2URV4</accession>
<organism evidence="2">
    <name type="scientific">Lepeophtheirus salmonis</name>
    <name type="common">Salmon louse</name>
    <name type="synonym">Caligus salmonis</name>
    <dbReference type="NCBI Taxonomy" id="72036"/>
    <lineage>
        <taxon>Eukaryota</taxon>
        <taxon>Metazoa</taxon>
        <taxon>Ecdysozoa</taxon>
        <taxon>Arthropoda</taxon>
        <taxon>Crustacea</taxon>
        <taxon>Multicrustacea</taxon>
        <taxon>Hexanauplia</taxon>
        <taxon>Copepoda</taxon>
        <taxon>Siphonostomatoida</taxon>
        <taxon>Caligidae</taxon>
        <taxon>Lepeophtheirus</taxon>
    </lineage>
</organism>
<protein>
    <submittedName>
        <fullName evidence="2">Uncharacterized protein</fullName>
    </submittedName>
</protein>
<keyword evidence="1" id="KW-1133">Transmembrane helix</keyword>
<dbReference type="AlphaFoldDB" id="A0A0K2URV4"/>